<feature type="binding site" evidence="1">
    <location>
        <position position="46"/>
    </location>
    <ligand>
        <name>a divalent metal cation</name>
        <dbReference type="ChEBI" id="CHEBI:60240"/>
    </ligand>
</feature>
<feature type="binding site" evidence="1">
    <location>
        <begin position="65"/>
        <end position="69"/>
    </location>
    <ligand>
        <name>4-CDP-2-C-methyl-D-erythritol 2-phosphate</name>
        <dbReference type="ChEBI" id="CHEBI:57919"/>
    </ligand>
</feature>
<evidence type="ECO:0000313" key="4">
    <source>
        <dbReference type="EMBL" id="MBO8413965.1"/>
    </source>
</evidence>
<feature type="domain" description="2-C-methyl-D-erythritol 2,4-cyclodiphosphate synthase" evidence="3">
    <location>
        <begin position="5"/>
        <end position="158"/>
    </location>
</feature>
<keyword evidence="1" id="KW-0479">Metal-binding</keyword>
<feature type="binding site" evidence="1">
    <location>
        <begin position="60"/>
        <end position="62"/>
    </location>
    <ligand>
        <name>4-CDP-2-C-methyl-D-erythritol 2-phosphate</name>
        <dbReference type="ChEBI" id="CHEBI:57919"/>
    </ligand>
</feature>
<comment type="catalytic activity">
    <reaction evidence="1 2">
        <text>4-CDP-2-C-methyl-D-erythritol 2-phosphate = 2-C-methyl-D-erythritol 2,4-cyclic diphosphate + CMP</text>
        <dbReference type="Rhea" id="RHEA:23864"/>
        <dbReference type="ChEBI" id="CHEBI:57919"/>
        <dbReference type="ChEBI" id="CHEBI:58483"/>
        <dbReference type="ChEBI" id="CHEBI:60377"/>
        <dbReference type="EC" id="4.6.1.12"/>
    </reaction>
</comment>
<dbReference type="GO" id="GO:0046872">
    <property type="term" value="F:metal ion binding"/>
    <property type="evidence" value="ECO:0007669"/>
    <property type="project" value="UniProtKB-KW"/>
</dbReference>
<protein>
    <recommendedName>
        <fullName evidence="1 2">2-C-methyl-D-erythritol 2,4-cyclodiphosphate synthase</fullName>
        <shortName evidence="1">MECDP-synthase</shortName>
        <shortName evidence="1">MECPP-synthase</shortName>
        <shortName evidence="1">MECPS</shortName>
        <ecNumber evidence="1 2">4.6.1.12</ecNumber>
    </recommendedName>
</protein>
<organism evidence="4 5">
    <name type="scientific">Candidatus Scatoplasma merdavium</name>
    <dbReference type="NCBI Taxonomy" id="2840932"/>
    <lineage>
        <taxon>Bacteria</taxon>
        <taxon>Bacillati</taxon>
        <taxon>Bacillota</taxon>
        <taxon>Bacilli</taxon>
        <taxon>Bacillales</taxon>
        <taxon>Candidatus Scatoplasma</taxon>
    </lineage>
</organism>
<dbReference type="Pfam" id="PF02542">
    <property type="entry name" value="YgbB"/>
    <property type="match status" value="1"/>
</dbReference>
<dbReference type="GO" id="GO:0016114">
    <property type="term" value="P:terpenoid biosynthetic process"/>
    <property type="evidence" value="ECO:0007669"/>
    <property type="project" value="InterPro"/>
</dbReference>
<feature type="binding site" evidence="1">
    <location>
        <position position="14"/>
    </location>
    <ligand>
        <name>a divalent metal cation</name>
        <dbReference type="ChEBI" id="CHEBI:60240"/>
    </ligand>
</feature>
<feature type="binding site" evidence="1">
    <location>
        <begin position="38"/>
        <end position="39"/>
    </location>
    <ligand>
        <name>4-CDP-2-C-methyl-D-erythritol 2-phosphate</name>
        <dbReference type="ChEBI" id="CHEBI:57919"/>
    </ligand>
</feature>
<comment type="cofactor">
    <cofactor evidence="1">
        <name>a divalent metal cation</name>
        <dbReference type="ChEBI" id="CHEBI:60240"/>
    </cofactor>
    <text evidence="1">Binds 1 divalent metal cation per subunit.</text>
</comment>
<reference evidence="4" key="2">
    <citation type="journal article" date="2021" name="PeerJ">
        <title>Extensive microbial diversity within the chicken gut microbiome revealed by metagenomics and culture.</title>
        <authorList>
            <person name="Gilroy R."/>
            <person name="Ravi A."/>
            <person name="Getino M."/>
            <person name="Pursley I."/>
            <person name="Horton D.L."/>
            <person name="Alikhan N.F."/>
            <person name="Baker D."/>
            <person name="Gharbi K."/>
            <person name="Hall N."/>
            <person name="Watson M."/>
            <person name="Adriaenssens E.M."/>
            <person name="Foster-Nyarko E."/>
            <person name="Jarju S."/>
            <person name="Secka A."/>
            <person name="Antonio M."/>
            <person name="Oren A."/>
            <person name="Chaudhuri R.R."/>
            <person name="La Ragione R."/>
            <person name="Hildebrand F."/>
            <person name="Pallen M.J."/>
        </authorList>
    </citation>
    <scope>NUCLEOTIDE SEQUENCE</scope>
    <source>
        <strain evidence="4">1748</strain>
    </source>
</reference>
<feature type="binding site" evidence="1">
    <location>
        <begin position="12"/>
        <end position="14"/>
    </location>
    <ligand>
        <name>4-CDP-2-C-methyl-D-erythritol 2-phosphate</name>
        <dbReference type="ChEBI" id="CHEBI:57919"/>
    </ligand>
</feature>
<comment type="caution">
    <text evidence="4">The sequence shown here is derived from an EMBL/GenBank/DDBJ whole genome shotgun (WGS) entry which is preliminary data.</text>
</comment>
<dbReference type="GO" id="GO:0008685">
    <property type="term" value="F:2-C-methyl-D-erythritol 2,4-cyclodiphosphate synthase activity"/>
    <property type="evidence" value="ECO:0007669"/>
    <property type="project" value="UniProtKB-UniRule"/>
</dbReference>
<dbReference type="InterPro" id="IPR003526">
    <property type="entry name" value="MECDP_synthase"/>
</dbReference>
<name>A0A9D9GSB6_9BACL</name>
<evidence type="ECO:0000256" key="2">
    <source>
        <dbReference type="RuleBase" id="RU004395"/>
    </source>
</evidence>
<comment type="function">
    <text evidence="1">Involved in the biosynthesis of isopentenyl diphosphate (IPP) and dimethylallyl diphosphate (DMAPP), two major building blocks of isoprenoid compounds. Catalyzes the conversion of 4-diphosphocytidyl-2-C-methyl-D-erythritol 2-phosphate (CDP-ME2P) to 2-C-methyl-D-erythritol 2,4-cyclodiphosphate (ME-CPP) with a corresponding release of cytidine 5-monophosphate (CMP).</text>
</comment>
<dbReference type="Gene3D" id="3.30.1330.50">
    <property type="entry name" value="2-C-methyl-D-erythritol 2,4-cyclodiphosphate synthase"/>
    <property type="match status" value="1"/>
</dbReference>
<dbReference type="SUPFAM" id="SSF69765">
    <property type="entry name" value="IpsF-like"/>
    <property type="match status" value="1"/>
</dbReference>
<accession>A0A9D9GSB6</accession>
<reference evidence="4" key="1">
    <citation type="submission" date="2020-10" db="EMBL/GenBank/DDBJ databases">
        <authorList>
            <person name="Gilroy R."/>
        </authorList>
    </citation>
    <scope>NUCLEOTIDE SEQUENCE</scope>
    <source>
        <strain evidence="4">1748</strain>
    </source>
</reference>
<dbReference type="PANTHER" id="PTHR43181">
    <property type="entry name" value="2-C-METHYL-D-ERYTHRITOL 2,4-CYCLODIPHOSPHATE SYNTHASE, CHLOROPLASTIC"/>
    <property type="match status" value="1"/>
</dbReference>
<gene>
    <name evidence="1 4" type="primary">ispF</name>
    <name evidence="4" type="ORF">IAC78_00575</name>
</gene>
<dbReference type="AlphaFoldDB" id="A0A9D9GSB6"/>
<keyword evidence="1 2" id="KW-0414">Isoprene biosynthesis</keyword>
<dbReference type="InterPro" id="IPR036571">
    <property type="entry name" value="MECDP_synthase_sf"/>
</dbReference>
<dbReference type="EMBL" id="JADING010000014">
    <property type="protein sequence ID" value="MBO8413965.1"/>
    <property type="molecule type" value="Genomic_DNA"/>
</dbReference>
<dbReference type="PANTHER" id="PTHR43181:SF1">
    <property type="entry name" value="2-C-METHYL-D-ERYTHRITOL 2,4-CYCLODIPHOSPHATE SYNTHASE, CHLOROPLASTIC"/>
    <property type="match status" value="1"/>
</dbReference>
<dbReference type="HAMAP" id="MF_00107">
    <property type="entry name" value="IspF"/>
    <property type="match status" value="1"/>
</dbReference>
<feature type="binding site" evidence="1">
    <location>
        <position position="12"/>
    </location>
    <ligand>
        <name>a divalent metal cation</name>
        <dbReference type="ChEBI" id="CHEBI:60240"/>
    </ligand>
</feature>
<dbReference type="GO" id="GO:0019288">
    <property type="term" value="P:isopentenyl diphosphate biosynthetic process, methylerythritol 4-phosphate pathway"/>
    <property type="evidence" value="ECO:0007669"/>
    <property type="project" value="UniProtKB-UniRule"/>
</dbReference>
<comment type="caution">
    <text evidence="1">Lacks conserved residue(s) required for the propagation of feature annotation.</text>
</comment>
<evidence type="ECO:0000259" key="3">
    <source>
        <dbReference type="Pfam" id="PF02542"/>
    </source>
</evidence>
<evidence type="ECO:0000256" key="1">
    <source>
        <dbReference type="HAMAP-Rule" id="MF_00107"/>
    </source>
</evidence>
<sequence>MMLPIKVGHAYDVHRLVSGEYLILGGIKVPCEFSFEAHSDGDVVFHAVSEALLGALGEGDLGTHFPDNDDRYLNYPSSNIFLYCLDLVEKAGYVIGNIDCSIYLEKPKIARYIQHIKNNLANIAKISPSQVNIKACTNEKLGEIGSSLAGAASAVVTLFNKDTIG</sequence>
<proteinExistence type="inferred from homology"/>
<evidence type="ECO:0000313" key="5">
    <source>
        <dbReference type="Proteomes" id="UP000823629"/>
    </source>
</evidence>
<dbReference type="NCBIfam" id="TIGR00151">
    <property type="entry name" value="ispF"/>
    <property type="match status" value="1"/>
</dbReference>
<dbReference type="EC" id="4.6.1.12" evidence="1 2"/>
<feature type="site" description="Transition state stabilizer" evidence="1">
    <location>
        <position position="38"/>
    </location>
</feature>
<keyword evidence="1 2" id="KW-0456">Lyase</keyword>
<feature type="site" description="Transition state stabilizer" evidence="1">
    <location>
        <position position="137"/>
    </location>
</feature>
<comment type="subunit">
    <text evidence="1">Homotrimer.</text>
</comment>
<comment type="similarity">
    <text evidence="1 2">Belongs to the IspF family.</text>
</comment>
<dbReference type="CDD" id="cd00554">
    <property type="entry name" value="MECDP_synthase"/>
    <property type="match status" value="1"/>
</dbReference>
<comment type="pathway">
    <text evidence="1">Isoprenoid biosynthesis; isopentenyl diphosphate biosynthesis via DXP pathway; isopentenyl diphosphate from 1-deoxy-D-xylulose 5-phosphate: step 4/6.</text>
</comment>
<dbReference type="Proteomes" id="UP000823629">
    <property type="component" value="Unassembled WGS sequence"/>
</dbReference>